<name>X1LGZ6_9ZZZZ</name>
<reference evidence="1" key="1">
    <citation type="journal article" date="2014" name="Front. Microbiol.">
        <title>High frequency of phylogenetically diverse reductive dehalogenase-homologous genes in deep subseafloor sedimentary metagenomes.</title>
        <authorList>
            <person name="Kawai M."/>
            <person name="Futagami T."/>
            <person name="Toyoda A."/>
            <person name="Takaki Y."/>
            <person name="Nishi S."/>
            <person name="Hori S."/>
            <person name="Arai W."/>
            <person name="Tsubouchi T."/>
            <person name="Morono Y."/>
            <person name="Uchiyama I."/>
            <person name="Ito T."/>
            <person name="Fujiyama A."/>
            <person name="Inagaki F."/>
            <person name="Takami H."/>
        </authorList>
    </citation>
    <scope>NUCLEOTIDE SEQUENCE</scope>
    <source>
        <strain evidence="1">Expedition CK06-06</strain>
    </source>
</reference>
<sequence length="95" mass="11626">YVCRKKVYKNKNEKEILLITLKSRYPFMKSKKRKEIVEKCKNIKELIYEVLKIDFIDFDVQKSEPIKEQVDKIIDTKLRENYNDIKDPNIRKEMI</sequence>
<accession>X1LGZ6</accession>
<comment type="caution">
    <text evidence="1">The sequence shown here is derived from an EMBL/GenBank/DDBJ whole genome shotgun (WGS) entry which is preliminary data.</text>
</comment>
<organism evidence="1">
    <name type="scientific">marine sediment metagenome</name>
    <dbReference type="NCBI Taxonomy" id="412755"/>
    <lineage>
        <taxon>unclassified sequences</taxon>
        <taxon>metagenomes</taxon>
        <taxon>ecological metagenomes</taxon>
    </lineage>
</organism>
<evidence type="ECO:0000313" key="1">
    <source>
        <dbReference type="EMBL" id="GAI01635.1"/>
    </source>
</evidence>
<dbReference type="EMBL" id="BARU01047759">
    <property type="protein sequence ID" value="GAI01635.1"/>
    <property type="molecule type" value="Genomic_DNA"/>
</dbReference>
<feature type="non-terminal residue" evidence="1">
    <location>
        <position position="95"/>
    </location>
</feature>
<gene>
    <name evidence="1" type="ORF">S03H2_71390</name>
</gene>
<protein>
    <submittedName>
        <fullName evidence="1">Uncharacterized protein</fullName>
    </submittedName>
</protein>
<dbReference type="AlphaFoldDB" id="X1LGZ6"/>
<feature type="non-terminal residue" evidence="1">
    <location>
        <position position="1"/>
    </location>
</feature>
<proteinExistence type="predicted"/>